<dbReference type="Proteomes" id="UP001596174">
    <property type="component" value="Unassembled WGS sequence"/>
</dbReference>
<dbReference type="Pfam" id="PF19939">
    <property type="entry name" value="DUF6401"/>
    <property type="match status" value="1"/>
</dbReference>
<dbReference type="EMBL" id="JBHSQJ010000013">
    <property type="protein sequence ID" value="MFC5906481.1"/>
    <property type="molecule type" value="Genomic_DNA"/>
</dbReference>
<dbReference type="RefSeq" id="WP_380579935.1">
    <property type="nucleotide sequence ID" value="NZ_JBHSQJ010000013.1"/>
</dbReference>
<protein>
    <submittedName>
        <fullName evidence="1">DUF6401 family natural product biosynthesis protein</fullName>
    </submittedName>
</protein>
<accession>A0ABW1FVJ9</accession>
<evidence type="ECO:0000313" key="2">
    <source>
        <dbReference type="Proteomes" id="UP001596174"/>
    </source>
</evidence>
<proteinExistence type="predicted"/>
<sequence>MPVGPIALPPLARVCAAFAPRLAEFAFEPGFVAAVDQHAAEISEYLSPRPAGLEVPPPDAEDLSDYALGFLDALDEIGWVEPVGHDYAVARLTAICWLVREHRLCDRA</sequence>
<evidence type="ECO:0000313" key="1">
    <source>
        <dbReference type="EMBL" id="MFC5906481.1"/>
    </source>
</evidence>
<reference evidence="2" key="1">
    <citation type="journal article" date="2019" name="Int. J. Syst. Evol. Microbiol.">
        <title>The Global Catalogue of Microorganisms (GCM) 10K type strain sequencing project: providing services to taxonomists for standard genome sequencing and annotation.</title>
        <authorList>
            <consortium name="The Broad Institute Genomics Platform"/>
            <consortium name="The Broad Institute Genome Sequencing Center for Infectious Disease"/>
            <person name="Wu L."/>
            <person name="Ma J."/>
        </authorList>
    </citation>
    <scope>NUCLEOTIDE SEQUENCE [LARGE SCALE GENOMIC DNA]</scope>
    <source>
        <strain evidence="2">JCM 4816</strain>
    </source>
</reference>
<comment type="caution">
    <text evidence="1">The sequence shown here is derived from an EMBL/GenBank/DDBJ whole genome shotgun (WGS) entry which is preliminary data.</text>
</comment>
<gene>
    <name evidence="1" type="ORF">ACFP3V_04510</name>
</gene>
<name>A0ABW1FVJ9_9ACTN</name>
<keyword evidence="2" id="KW-1185">Reference proteome</keyword>
<dbReference type="InterPro" id="IPR045647">
    <property type="entry name" value="DUF6401"/>
</dbReference>
<organism evidence="1 2">
    <name type="scientific">Streptacidiphilus monticola</name>
    <dbReference type="NCBI Taxonomy" id="2161674"/>
    <lineage>
        <taxon>Bacteria</taxon>
        <taxon>Bacillati</taxon>
        <taxon>Actinomycetota</taxon>
        <taxon>Actinomycetes</taxon>
        <taxon>Kitasatosporales</taxon>
        <taxon>Streptomycetaceae</taxon>
        <taxon>Streptacidiphilus</taxon>
    </lineage>
</organism>